<feature type="transmembrane region" description="Helical" evidence="7">
    <location>
        <begin position="157"/>
        <end position="174"/>
    </location>
</feature>
<dbReference type="GO" id="GO:0005886">
    <property type="term" value="C:plasma membrane"/>
    <property type="evidence" value="ECO:0007669"/>
    <property type="project" value="UniProtKB-SubCell"/>
</dbReference>
<dbReference type="PANTHER" id="PTHR30506">
    <property type="entry name" value="INNER MEMBRANE PROTEIN"/>
    <property type="match status" value="1"/>
</dbReference>
<dbReference type="Proteomes" id="UP000555103">
    <property type="component" value="Unassembled WGS sequence"/>
</dbReference>
<feature type="transmembrane region" description="Helical" evidence="7">
    <location>
        <begin position="39"/>
        <end position="60"/>
    </location>
</feature>
<gene>
    <name evidence="9" type="ORF">GGR21_001926</name>
</gene>
<feature type="transmembrane region" description="Helical" evidence="7">
    <location>
        <begin position="99"/>
        <end position="117"/>
    </location>
</feature>
<evidence type="ECO:0000256" key="3">
    <source>
        <dbReference type="ARBA" id="ARBA00022475"/>
    </source>
</evidence>
<evidence type="ECO:0000256" key="2">
    <source>
        <dbReference type="ARBA" id="ARBA00008193"/>
    </source>
</evidence>
<evidence type="ECO:0000256" key="4">
    <source>
        <dbReference type="ARBA" id="ARBA00022692"/>
    </source>
</evidence>
<feature type="transmembrane region" description="Helical" evidence="7">
    <location>
        <begin position="12"/>
        <end position="32"/>
    </location>
</feature>
<feature type="domain" description="Glycine transporter" evidence="8">
    <location>
        <begin position="100"/>
        <end position="172"/>
    </location>
</feature>
<comment type="subcellular location">
    <subcellularLocation>
        <location evidence="1">Cell membrane</location>
        <topology evidence="1">Multi-pass membrane protein</topology>
    </subcellularLocation>
</comment>
<keyword evidence="6 7" id="KW-0472">Membrane</keyword>
<reference evidence="9 10" key="1">
    <citation type="submission" date="2020-08" db="EMBL/GenBank/DDBJ databases">
        <title>Genomic Encyclopedia of Type Strains, Phase IV (KMG-IV): sequencing the most valuable type-strain genomes for metagenomic binning, comparative biology and taxonomic classification.</title>
        <authorList>
            <person name="Goeker M."/>
        </authorList>
    </citation>
    <scope>NUCLEOTIDE SEQUENCE [LARGE SCALE GENOMIC DNA]</scope>
    <source>
        <strain evidence="9 10">DSM 104969</strain>
    </source>
</reference>
<keyword evidence="3" id="KW-1003">Cell membrane</keyword>
<keyword evidence="10" id="KW-1185">Reference proteome</keyword>
<keyword evidence="5 7" id="KW-1133">Transmembrane helix</keyword>
<evidence type="ECO:0000256" key="1">
    <source>
        <dbReference type="ARBA" id="ARBA00004651"/>
    </source>
</evidence>
<dbReference type="PANTHER" id="PTHR30506:SF3">
    <property type="entry name" value="UPF0126 INNER MEMBRANE PROTEIN YADS-RELATED"/>
    <property type="match status" value="1"/>
</dbReference>
<proteinExistence type="inferred from homology"/>
<evidence type="ECO:0000313" key="10">
    <source>
        <dbReference type="Proteomes" id="UP000555103"/>
    </source>
</evidence>
<feature type="transmembrane region" description="Helical" evidence="7">
    <location>
        <begin position="123"/>
        <end position="145"/>
    </location>
</feature>
<feature type="domain" description="Glycine transporter" evidence="8">
    <location>
        <begin position="15"/>
        <end position="88"/>
    </location>
</feature>
<name>A0A840CT08_9BACT</name>
<feature type="transmembrane region" description="Helical" evidence="7">
    <location>
        <begin position="180"/>
        <end position="197"/>
    </location>
</feature>
<evidence type="ECO:0000313" key="9">
    <source>
        <dbReference type="EMBL" id="MBB4036025.1"/>
    </source>
</evidence>
<sequence length="211" mass="23638">MFLFDDLTQIEVVDIIEFLGTIAFAISGIRLASAKHFDWFGAIVIGFVTAVGGGTLRDLLLDVPIFWMQASRYIWCTLFAFIIVLFFKKYLVHLNNTIFWFDCIGLGLFVVVGYEKAMALEYPVWVCVSMATITGIVGGMIRDILINEIPIIFTQELYAVACILGGILFSILSYLHVDLVVTEIATAVFVVVIRILATKYHLKLPVLRGED</sequence>
<dbReference type="EMBL" id="JACIEP010000006">
    <property type="protein sequence ID" value="MBB4036025.1"/>
    <property type="molecule type" value="Genomic_DNA"/>
</dbReference>
<dbReference type="Pfam" id="PF03458">
    <property type="entry name" value="Gly_transporter"/>
    <property type="match status" value="2"/>
</dbReference>
<evidence type="ECO:0000256" key="7">
    <source>
        <dbReference type="SAM" id="Phobius"/>
    </source>
</evidence>
<evidence type="ECO:0000256" key="5">
    <source>
        <dbReference type="ARBA" id="ARBA00022989"/>
    </source>
</evidence>
<dbReference type="AlphaFoldDB" id="A0A840CT08"/>
<comment type="caution">
    <text evidence="9">The sequence shown here is derived from an EMBL/GenBank/DDBJ whole genome shotgun (WGS) entry which is preliminary data.</text>
</comment>
<dbReference type="InterPro" id="IPR005115">
    <property type="entry name" value="Gly_transporter"/>
</dbReference>
<protein>
    <submittedName>
        <fullName evidence="9">Putative membrane protein YeiH</fullName>
    </submittedName>
</protein>
<organism evidence="9 10">
    <name type="scientific">Dysgonomonas hofstadii</name>
    <dbReference type="NCBI Taxonomy" id="637886"/>
    <lineage>
        <taxon>Bacteria</taxon>
        <taxon>Pseudomonadati</taxon>
        <taxon>Bacteroidota</taxon>
        <taxon>Bacteroidia</taxon>
        <taxon>Bacteroidales</taxon>
        <taxon>Dysgonomonadaceae</taxon>
        <taxon>Dysgonomonas</taxon>
    </lineage>
</organism>
<evidence type="ECO:0000259" key="8">
    <source>
        <dbReference type="Pfam" id="PF03458"/>
    </source>
</evidence>
<evidence type="ECO:0000256" key="6">
    <source>
        <dbReference type="ARBA" id="ARBA00023136"/>
    </source>
</evidence>
<accession>A0A840CT08</accession>
<dbReference type="RefSeq" id="WP_183306943.1">
    <property type="nucleotide sequence ID" value="NZ_JACIEP010000006.1"/>
</dbReference>
<feature type="transmembrane region" description="Helical" evidence="7">
    <location>
        <begin position="66"/>
        <end position="87"/>
    </location>
</feature>
<keyword evidence="4 7" id="KW-0812">Transmembrane</keyword>
<comment type="similarity">
    <text evidence="2">Belongs to the UPF0126 family.</text>
</comment>